<sequence length="114" mass="12994">MTGKQLEFDQRVHRLNKKHQKMSRGYRTQVRSDGLVVMKPYRVRSAIPTRVIVMALCAFFAFKAFLLSTIGATSYDERVQRLSNGTPVEKAGAWVMQAEPVSEFLAAQFTKVLR</sequence>
<accession>A0ABY2WYU5</accession>
<feature type="transmembrane region" description="Helical" evidence="1">
    <location>
        <begin position="51"/>
        <end position="72"/>
    </location>
</feature>
<keyword evidence="1" id="KW-1133">Transmembrane helix</keyword>
<protein>
    <submittedName>
        <fullName evidence="2">Uncharacterized protein</fullName>
    </submittedName>
</protein>
<keyword evidence="1" id="KW-0812">Transmembrane</keyword>
<keyword evidence="3" id="KW-1185">Reference proteome</keyword>
<evidence type="ECO:0000256" key="1">
    <source>
        <dbReference type="SAM" id="Phobius"/>
    </source>
</evidence>
<evidence type="ECO:0000313" key="2">
    <source>
        <dbReference type="EMBL" id="TMV07682.1"/>
    </source>
</evidence>
<organism evidence="2 3">
    <name type="scientific">Ruegeria sediminis</name>
    <dbReference type="NCBI Taxonomy" id="2583820"/>
    <lineage>
        <taxon>Bacteria</taxon>
        <taxon>Pseudomonadati</taxon>
        <taxon>Pseudomonadota</taxon>
        <taxon>Alphaproteobacteria</taxon>
        <taxon>Rhodobacterales</taxon>
        <taxon>Roseobacteraceae</taxon>
        <taxon>Ruegeria</taxon>
    </lineage>
</organism>
<reference evidence="2 3" key="1">
    <citation type="submission" date="2019-05" db="EMBL/GenBank/DDBJ databases">
        <title>Ruegeria sp. nov., isolated from tidal flat.</title>
        <authorList>
            <person name="Kim W."/>
        </authorList>
    </citation>
    <scope>NUCLEOTIDE SEQUENCE [LARGE SCALE GENOMIC DNA]</scope>
    <source>
        <strain evidence="2 3">CAU 1488</strain>
    </source>
</reference>
<dbReference type="RefSeq" id="WP_138841529.1">
    <property type="nucleotide sequence ID" value="NZ_VCPD01000003.1"/>
</dbReference>
<gene>
    <name evidence="2" type="ORF">FGK63_09445</name>
</gene>
<name>A0ABY2WYU5_9RHOB</name>
<proteinExistence type="predicted"/>
<evidence type="ECO:0000313" key="3">
    <source>
        <dbReference type="Proteomes" id="UP001193035"/>
    </source>
</evidence>
<comment type="caution">
    <text evidence="2">The sequence shown here is derived from an EMBL/GenBank/DDBJ whole genome shotgun (WGS) entry which is preliminary data.</text>
</comment>
<keyword evidence="1" id="KW-0472">Membrane</keyword>
<dbReference type="Proteomes" id="UP001193035">
    <property type="component" value="Unassembled WGS sequence"/>
</dbReference>
<dbReference type="EMBL" id="VCPD01000003">
    <property type="protein sequence ID" value="TMV07682.1"/>
    <property type="molecule type" value="Genomic_DNA"/>
</dbReference>